<dbReference type="Proteomes" id="UP000681594">
    <property type="component" value="Unassembled WGS sequence"/>
</dbReference>
<reference evidence="2 3" key="1">
    <citation type="submission" date="2021-03" db="EMBL/GenBank/DDBJ databases">
        <authorList>
            <person name="So Y."/>
        </authorList>
    </citation>
    <scope>NUCLEOTIDE SEQUENCE [LARGE SCALE GENOMIC DNA]</scope>
    <source>
        <strain evidence="2 3">SSH11</strain>
    </source>
</reference>
<feature type="region of interest" description="Disordered" evidence="1">
    <location>
        <begin position="46"/>
        <end position="71"/>
    </location>
</feature>
<organism evidence="2 3">
    <name type="scientific">Pararoseomonas baculiformis</name>
    <dbReference type="NCBI Taxonomy" id="2820812"/>
    <lineage>
        <taxon>Bacteria</taxon>
        <taxon>Pseudomonadati</taxon>
        <taxon>Pseudomonadota</taxon>
        <taxon>Alphaproteobacteria</taxon>
        <taxon>Acetobacterales</taxon>
        <taxon>Acetobacteraceae</taxon>
        <taxon>Pararoseomonas</taxon>
    </lineage>
</organism>
<evidence type="ECO:0000313" key="3">
    <source>
        <dbReference type="Proteomes" id="UP000681594"/>
    </source>
</evidence>
<sequence length="165" mass="16729">MSETQNPQVHSHVVATFATREAAEAAIQYLDADAIPRDRIAVRTAEVTQEPPRPPNEMEGRVQEDEQRNLRSMSAQLAGSGAGMAAAGAVVATGGAALVAIAAAAIAGIGAAAATEGVASAASPDVKPESEKAAAAVVVAAADTNQAERAKGVFNKSSALRVWQE</sequence>
<evidence type="ECO:0000256" key="1">
    <source>
        <dbReference type="SAM" id="MobiDB-lite"/>
    </source>
</evidence>
<dbReference type="RefSeq" id="WP_209380899.1">
    <property type="nucleotide sequence ID" value="NZ_JAGIZB010000019.1"/>
</dbReference>
<protein>
    <submittedName>
        <fullName evidence="2">Uncharacterized protein</fullName>
    </submittedName>
</protein>
<dbReference type="EMBL" id="JAGIZB010000019">
    <property type="protein sequence ID" value="MBP0446632.1"/>
    <property type="molecule type" value="Genomic_DNA"/>
</dbReference>
<gene>
    <name evidence="2" type="ORF">J8J14_17800</name>
</gene>
<keyword evidence="3" id="KW-1185">Reference proteome</keyword>
<proteinExistence type="predicted"/>
<evidence type="ECO:0000313" key="2">
    <source>
        <dbReference type="EMBL" id="MBP0446632.1"/>
    </source>
</evidence>
<comment type="caution">
    <text evidence="2">The sequence shown here is derived from an EMBL/GenBank/DDBJ whole genome shotgun (WGS) entry which is preliminary data.</text>
</comment>
<name>A0ABS4AHW2_9PROT</name>
<feature type="compositionally biased region" description="Basic and acidic residues" evidence="1">
    <location>
        <begin position="56"/>
        <end position="69"/>
    </location>
</feature>
<accession>A0ABS4AHW2</accession>